<protein>
    <submittedName>
        <fullName evidence="1">Uncharacterized protein</fullName>
    </submittedName>
</protein>
<sequence length="94" mass="10065">MGAATALVQLLSENPSLPMASWSVGEFILHGHLHGAGFEELGRFAGVLGGSIRPERDYLFDGRMVRTHRLSSVWRDIPVEVVVVVPVADAAVAA</sequence>
<name>A0A6G3SLY6_STRAQ</name>
<proteinExistence type="predicted"/>
<evidence type="ECO:0000313" key="1">
    <source>
        <dbReference type="EMBL" id="NEB83931.1"/>
    </source>
</evidence>
<organism evidence="1">
    <name type="scientific">Streptomyces anulatus</name>
    <name type="common">Streptomyces chrysomallus</name>
    <dbReference type="NCBI Taxonomy" id="1892"/>
    <lineage>
        <taxon>Bacteria</taxon>
        <taxon>Bacillati</taxon>
        <taxon>Actinomycetota</taxon>
        <taxon>Actinomycetes</taxon>
        <taxon>Kitasatosporales</taxon>
        <taxon>Streptomycetaceae</taxon>
        <taxon>Streptomyces</taxon>
    </lineage>
</organism>
<dbReference type="EMBL" id="JAAGMK010000180">
    <property type="protein sequence ID" value="NEB83931.1"/>
    <property type="molecule type" value="Genomic_DNA"/>
</dbReference>
<accession>A0A6G3SLY6</accession>
<gene>
    <name evidence="1" type="ORF">G3I43_07025</name>
</gene>
<comment type="caution">
    <text evidence="1">The sequence shown here is derived from an EMBL/GenBank/DDBJ whole genome shotgun (WGS) entry which is preliminary data.</text>
</comment>
<dbReference type="AlphaFoldDB" id="A0A6G3SLY6"/>
<reference evidence="1" key="1">
    <citation type="submission" date="2020-01" db="EMBL/GenBank/DDBJ databases">
        <title>Insect and environment-associated Actinomycetes.</title>
        <authorList>
            <person name="Currrie C."/>
            <person name="Chevrette M."/>
            <person name="Carlson C."/>
            <person name="Stubbendieck R."/>
            <person name="Wendt-Pienkowski E."/>
        </authorList>
    </citation>
    <scope>NUCLEOTIDE SEQUENCE</scope>
    <source>
        <strain evidence="1">SID505</strain>
    </source>
</reference>